<dbReference type="SMART" id="SM00448">
    <property type="entry name" value="REC"/>
    <property type="match status" value="1"/>
</dbReference>
<dbReference type="Pfam" id="PF00512">
    <property type="entry name" value="HisKA"/>
    <property type="match status" value="1"/>
</dbReference>
<dbReference type="InterPro" id="IPR036890">
    <property type="entry name" value="HATPase_C_sf"/>
</dbReference>
<feature type="transmembrane region" description="Helical" evidence="5">
    <location>
        <begin position="12"/>
        <end position="32"/>
    </location>
</feature>
<evidence type="ECO:0000256" key="2">
    <source>
        <dbReference type="ARBA" id="ARBA00012438"/>
    </source>
</evidence>
<feature type="domain" description="PAC" evidence="8">
    <location>
        <begin position="430"/>
        <end position="482"/>
    </location>
</feature>
<dbReference type="CDD" id="cd00130">
    <property type="entry name" value="PAS"/>
    <property type="match status" value="1"/>
</dbReference>
<reference evidence="9 10" key="1">
    <citation type="submission" date="2024-09" db="EMBL/GenBank/DDBJ databases">
        <authorList>
            <person name="Sun Q."/>
            <person name="Mori K."/>
        </authorList>
    </citation>
    <scope>NUCLEOTIDE SEQUENCE [LARGE SCALE GENOMIC DNA]</scope>
    <source>
        <strain evidence="9 10">KCTC 22789</strain>
    </source>
</reference>
<evidence type="ECO:0000259" key="6">
    <source>
        <dbReference type="PROSITE" id="PS50109"/>
    </source>
</evidence>
<dbReference type="Gene3D" id="3.30.450.20">
    <property type="entry name" value="PAS domain"/>
    <property type="match status" value="2"/>
</dbReference>
<dbReference type="PANTHER" id="PTHR45339">
    <property type="entry name" value="HYBRID SIGNAL TRANSDUCTION HISTIDINE KINASE J"/>
    <property type="match status" value="1"/>
</dbReference>
<sequence>MRAPSIPPWQTRLLQVSLAAIVLAVLAALVIAPSVLRRNMETVDTSALRSELFDLHLGIDAFGVAVVEWQDAQLKGTSEDRAALQLEERGQLLLHRLGVLLAHPGLEKLIPESADTIRRTRERLDVAMSRLTGPEPRAAAALSQLARMRTTDILSLDRDVIDGFTRLGRILSGERWRVTQAGIIGQRLSAFLIVISILTLVILWMQRRVLRQASSSLETAMEDLAEAQRIAHIGNLRRNHTRDEITWSDEFARIFGLAPGGRMTVAEFDALIHPADRDKVAAAEAEAAARSAESGRPEPMDMTFSAYRSDGAVIELEAHSEIVADAEGKPVSAVATLRDITEEARARRALRDSQRNLAAAQRIARLGSFRRNYKTERVVWSHELYFLLGRDPANGPVPLRRIVHPDDHARIEELFADLLENGVQGGQRQLNYECRVLRQDGTQRWVRGTAEMSYDDQGQPEVLTGSLQDVTKEIAQQRALRDALDRAERANSAKSEFLAIMSHELRTPMNGILGMLAAVEAQLEDGTRREQIRIAQSSAKALLVILNDVLDMSKIEAGRLELEPAPFDLVALVRGTIDLYAETARSKGIALSARMDEALPRWLHGDGPRIRQILANIVSNAVKFTQDGRVELSVTRQDVDKGEAAPGSMVALRFRVTDDGIGIPLDKQDQLFGRFNQLDASYSRRFGGTGLGLAISRSLSELMGGRMDFSSKPGAGSSFWLDVVLPVAEPLADTDRVGTEAPLPSMRILVAEDNATNRVVARVLLEQLGQRLTFAANGAEAVRAVQAESFDLILMDISMPVMDGMEATRQIRALKGAPARLPILALTAHAGRAEQDACLAAGCDEVLTKPLDPAALRAALHRWSGQLPSSALPAPATCGGDAAPAEAADGELDMRLAELASQIGEEALPDLIAASLEDLARHRGVLDALSRGEAVAPDAARRSFHSLAGIAATFGAAELTALARAQERDAQADPGSAAFQNLRDGVRLFEQALRQRSAISSTTSPLVQEGS</sequence>
<dbReference type="SMART" id="SM00086">
    <property type="entry name" value="PAC"/>
    <property type="match status" value="2"/>
</dbReference>
<dbReference type="PROSITE" id="PS50113">
    <property type="entry name" value="PAC"/>
    <property type="match status" value="2"/>
</dbReference>
<dbReference type="InterPro" id="IPR004358">
    <property type="entry name" value="Sig_transdc_His_kin-like_C"/>
</dbReference>
<comment type="caution">
    <text evidence="9">The sequence shown here is derived from an EMBL/GenBank/DDBJ whole genome shotgun (WGS) entry which is preliminary data.</text>
</comment>
<feature type="domain" description="Histidine kinase" evidence="6">
    <location>
        <begin position="500"/>
        <end position="727"/>
    </location>
</feature>
<dbReference type="SUPFAM" id="SSF55785">
    <property type="entry name" value="PYP-like sensor domain (PAS domain)"/>
    <property type="match status" value="2"/>
</dbReference>
<dbReference type="InterPro" id="IPR001610">
    <property type="entry name" value="PAC"/>
</dbReference>
<accession>A0ABV6I7E4</accession>
<feature type="domain" description="Response regulatory" evidence="7">
    <location>
        <begin position="747"/>
        <end position="864"/>
    </location>
</feature>
<keyword evidence="5" id="KW-0812">Transmembrane</keyword>
<evidence type="ECO:0000256" key="1">
    <source>
        <dbReference type="ARBA" id="ARBA00000085"/>
    </source>
</evidence>
<dbReference type="InterPro" id="IPR011006">
    <property type="entry name" value="CheY-like_superfamily"/>
</dbReference>
<dbReference type="InterPro" id="IPR000700">
    <property type="entry name" value="PAS-assoc_C"/>
</dbReference>
<comment type="catalytic activity">
    <reaction evidence="1">
        <text>ATP + protein L-histidine = ADP + protein N-phospho-L-histidine.</text>
        <dbReference type="EC" id="2.7.13.3"/>
    </reaction>
</comment>
<dbReference type="InterPro" id="IPR003661">
    <property type="entry name" value="HisK_dim/P_dom"/>
</dbReference>
<dbReference type="Proteomes" id="UP001589799">
    <property type="component" value="Unassembled WGS sequence"/>
</dbReference>
<dbReference type="EMBL" id="JBHLWE010000047">
    <property type="protein sequence ID" value="MFC0342137.1"/>
    <property type="molecule type" value="Genomic_DNA"/>
</dbReference>
<dbReference type="InterPro" id="IPR035965">
    <property type="entry name" value="PAS-like_dom_sf"/>
</dbReference>
<evidence type="ECO:0000256" key="4">
    <source>
        <dbReference type="PROSITE-ProRule" id="PRU00169"/>
    </source>
</evidence>
<gene>
    <name evidence="9" type="ORF">ACFFII_15335</name>
</gene>
<evidence type="ECO:0000259" key="8">
    <source>
        <dbReference type="PROSITE" id="PS50113"/>
    </source>
</evidence>
<dbReference type="PROSITE" id="PS50110">
    <property type="entry name" value="RESPONSE_REGULATORY"/>
    <property type="match status" value="1"/>
</dbReference>
<dbReference type="GO" id="GO:0005524">
    <property type="term" value="F:ATP binding"/>
    <property type="evidence" value="ECO:0007669"/>
    <property type="project" value="UniProtKB-KW"/>
</dbReference>
<dbReference type="Gene3D" id="3.40.50.2300">
    <property type="match status" value="1"/>
</dbReference>
<dbReference type="PRINTS" id="PR00344">
    <property type="entry name" value="BCTRLSENSOR"/>
</dbReference>
<dbReference type="Gene3D" id="1.20.120.160">
    <property type="entry name" value="HPT domain"/>
    <property type="match status" value="1"/>
</dbReference>
<dbReference type="PANTHER" id="PTHR45339:SF3">
    <property type="entry name" value="HISTIDINE KINASE"/>
    <property type="match status" value="1"/>
</dbReference>
<dbReference type="InterPro" id="IPR013655">
    <property type="entry name" value="PAS_fold_3"/>
</dbReference>
<organism evidence="9 10">
    <name type="scientific">Paracoccus niistensis</name>
    <dbReference type="NCBI Taxonomy" id="632935"/>
    <lineage>
        <taxon>Bacteria</taxon>
        <taxon>Pseudomonadati</taxon>
        <taxon>Pseudomonadota</taxon>
        <taxon>Alphaproteobacteria</taxon>
        <taxon>Rhodobacterales</taxon>
        <taxon>Paracoccaceae</taxon>
        <taxon>Paracoccus</taxon>
    </lineage>
</organism>
<dbReference type="Pfam" id="PF02518">
    <property type="entry name" value="HATPase_c"/>
    <property type="match status" value="1"/>
</dbReference>
<dbReference type="EC" id="2.7.13.3" evidence="2"/>
<dbReference type="RefSeq" id="WP_377699741.1">
    <property type="nucleotide sequence ID" value="NZ_JBHLWE010000047.1"/>
</dbReference>
<feature type="transmembrane region" description="Helical" evidence="5">
    <location>
        <begin position="184"/>
        <end position="205"/>
    </location>
</feature>
<feature type="domain" description="PAC" evidence="8">
    <location>
        <begin position="300"/>
        <end position="352"/>
    </location>
</feature>
<evidence type="ECO:0000313" key="10">
    <source>
        <dbReference type="Proteomes" id="UP001589799"/>
    </source>
</evidence>
<evidence type="ECO:0000259" key="7">
    <source>
        <dbReference type="PROSITE" id="PS50110"/>
    </source>
</evidence>
<dbReference type="SUPFAM" id="SSF55874">
    <property type="entry name" value="ATPase domain of HSP90 chaperone/DNA topoisomerase II/histidine kinase"/>
    <property type="match status" value="1"/>
</dbReference>
<feature type="modified residue" description="4-aspartylphosphate" evidence="4">
    <location>
        <position position="796"/>
    </location>
</feature>
<dbReference type="SUPFAM" id="SSF52172">
    <property type="entry name" value="CheY-like"/>
    <property type="match status" value="1"/>
</dbReference>
<keyword evidence="9" id="KW-0547">Nucleotide-binding</keyword>
<dbReference type="SMART" id="SM00387">
    <property type="entry name" value="HATPase_c"/>
    <property type="match status" value="1"/>
</dbReference>
<dbReference type="InterPro" id="IPR036097">
    <property type="entry name" value="HisK_dim/P_sf"/>
</dbReference>
<keyword evidence="3 4" id="KW-0597">Phosphoprotein</keyword>
<dbReference type="SUPFAM" id="SSF47384">
    <property type="entry name" value="Homodimeric domain of signal transducing histidine kinase"/>
    <property type="match status" value="1"/>
</dbReference>
<dbReference type="CDD" id="cd00082">
    <property type="entry name" value="HisKA"/>
    <property type="match status" value="1"/>
</dbReference>
<protein>
    <recommendedName>
        <fullName evidence="2">histidine kinase</fullName>
        <ecNumber evidence="2">2.7.13.3</ecNumber>
    </recommendedName>
</protein>
<dbReference type="Gene3D" id="2.10.70.100">
    <property type="match status" value="1"/>
</dbReference>
<keyword evidence="9" id="KW-0067">ATP-binding</keyword>
<dbReference type="Gene3D" id="3.30.565.10">
    <property type="entry name" value="Histidine kinase-like ATPase, C-terminal domain"/>
    <property type="match status" value="1"/>
</dbReference>
<evidence type="ECO:0000256" key="3">
    <source>
        <dbReference type="ARBA" id="ARBA00022553"/>
    </source>
</evidence>
<dbReference type="PROSITE" id="PS50109">
    <property type="entry name" value="HIS_KIN"/>
    <property type="match status" value="1"/>
</dbReference>
<keyword evidence="10" id="KW-1185">Reference proteome</keyword>
<dbReference type="Pfam" id="PF08447">
    <property type="entry name" value="PAS_3"/>
    <property type="match status" value="2"/>
</dbReference>
<dbReference type="InterPro" id="IPR000014">
    <property type="entry name" value="PAS"/>
</dbReference>
<dbReference type="InterPro" id="IPR036641">
    <property type="entry name" value="HPT_dom_sf"/>
</dbReference>
<dbReference type="CDD" id="cd16922">
    <property type="entry name" value="HATPase_EvgS-ArcB-TorS-like"/>
    <property type="match status" value="1"/>
</dbReference>
<evidence type="ECO:0000313" key="9">
    <source>
        <dbReference type="EMBL" id="MFC0342137.1"/>
    </source>
</evidence>
<dbReference type="SMART" id="SM00388">
    <property type="entry name" value="HisKA"/>
    <property type="match status" value="1"/>
</dbReference>
<dbReference type="InterPro" id="IPR001789">
    <property type="entry name" value="Sig_transdc_resp-reg_receiver"/>
</dbReference>
<evidence type="ECO:0000256" key="5">
    <source>
        <dbReference type="SAM" id="Phobius"/>
    </source>
</evidence>
<dbReference type="Pfam" id="PF00072">
    <property type="entry name" value="Response_reg"/>
    <property type="match status" value="1"/>
</dbReference>
<dbReference type="CDD" id="cd17546">
    <property type="entry name" value="REC_hyHK_CKI1_RcsC-like"/>
    <property type="match status" value="1"/>
</dbReference>
<name>A0ABV6I7E4_9RHOB</name>
<dbReference type="InterPro" id="IPR005467">
    <property type="entry name" value="His_kinase_dom"/>
</dbReference>
<keyword evidence="5" id="KW-0472">Membrane</keyword>
<proteinExistence type="predicted"/>
<keyword evidence="5" id="KW-1133">Transmembrane helix</keyword>
<dbReference type="NCBIfam" id="TIGR00229">
    <property type="entry name" value="sensory_box"/>
    <property type="match status" value="2"/>
</dbReference>
<dbReference type="Gene3D" id="1.10.287.130">
    <property type="match status" value="1"/>
</dbReference>
<dbReference type="InterPro" id="IPR003594">
    <property type="entry name" value="HATPase_dom"/>
</dbReference>
<dbReference type="SUPFAM" id="SSF47226">
    <property type="entry name" value="Histidine-containing phosphotransfer domain, HPT domain"/>
    <property type="match status" value="1"/>
</dbReference>